<evidence type="ECO:0000313" key="2">
    <source>
        <dbReference type="Proteomes" id="UP000182054"/>
    </source>
</evidence>
<organism evidence="1 2">
    <name type="scientific">Rhodococcoides kroppenstedtii</name>
    <dbReference type="NCBI Taxonomy" id="293050"/>
    <lineage>
        <taxon>Bacteria</taxon>
        <taxon>Bacillati</taxon>
        <taxon>Actinomycetota</taxon>
        <taxon>Actinomycetes</taxon>
        <taxon>Mycobacteriales</taxon>
        <taxon>Nocardiaceae</taxon>
        <taxon>Rhodococcoides</taxon>
    </lineage>
</organism>
<evidence type="ECO:0008006" key="3">
    <source>
        <dbReference type="Google" id="ProtNLM"/>
    </source>
</evidence>
<dbReference type="AlphaFoldDB" id="A0A1I0UAH9"/>
<protein>
    <recommendedName>
        <fullName evidence="3">Phage protein Gp19/Gp15/Gp42</fullName>
    </recommendedName>
</protein>
<dbReference type="Proteomes" id="UP000182054">
    <property type="component" value="Unassembled WGS sequence"/>
</dbReference>
<name>A0A1I0UAH9_9NOCA</name>
<reference evidence="1 2" key="1">
    <citation type="submission" date="2016-10" db="EMBL/GenBank/DDBJ databases">
        <authorList>
            <person name="de Groot N.N."/>
        </authorList>
    </citation>
    <scope>NUCLEOTIDE SEQUENCE [LARGE SCALE GENOMIC DNA]</scope>
    <source>
        <strain evidence="1 2">DSM 44908</strain>
    </source>
</reference>
<dbReference type="GeneID" id="85487299"/>
<accession>A0A1I0UAH9</accession>
<dbReference type="OrthoDB" id="4477623at2"/>
<evidence type="ECO:0000313" key="1">
    <source>
        <dbReference type="EMBL" id="SFA60827.1"/>
    </source>
</evidence>
<sequence length="136" mass="15150">MSLTSYATTQQMEPKWKRLTGRSLTTEQRTEAEEALQLAGVLIRRHVDMTDSPDLAAQDEKELIARHVSIEMVISALAVGYEVYNKSEYSTSVGGIAESAKLINPSATMYFTNAQKELFGVGPSSEPQWYFGDEPR</sequence>
<proteinExistence type="predicted"/>
<gene>
    <name evidence="1" type="ORF">SAMN05444374_11633</name>
</gene>
<dbReference type="EMBL" id="FOJN01000016">
    <property type="protein sequence ID" value="SFA60827.1"/>
    <property type="molecule type" value="Genomic_DNA"/>
</dbReference>
<dbReference type="RefSeq" id="WP_068361716.1">
    <property type="nucleotide sequence ID" value="NZ_FOJN01000016.1"/>
</dbReference>